<dbReference type="Proteomes" id="UP000552935">
    <property type="component" value="Unassembled WGS sequence"/>
</dbReference>
<keyword evidence="4 7" id="KW-0067">ATP-binding</keyword>
<dbReference type="InterPro" id="IPR003439">
    <property type="entry name" value="ABC_transporter-like_ATP-bd"/>
</dbReference>
<dbReference type="GO" id="GO:0005524">
    <property type="term" value="F:ATP binding"/>
    <property type="evidence" value="ECO:0007669"/>
    <property type="project" value="UniProtKB-KW"/>
</dbReference>
<sequence>MALISLEHVTKTYDDKPVVNDLSLQVDQGELFVLVGTSGSGKTTTLKMINRLVDPTAGVIKFAGKPLMAYKVRDLRWDLGYVLQQIALFPTMTVAQNIAVIPEMKGWSRQKIRTATDDLLAMVDLPPAEYRDRMPSELSGGQQQRIGILRALASRPKVVLMDEPFSALDPISRTQLQDMLLHLHRAMKTTVVFVTHDMAEAMKLGDRIGVMHNGRLLQVDTPEAIATQPANDFVADLFKGAQANQGLQVTLSQLAPFAVEQSADHAVGGNLTLAEALPLLDAHETLRVKSDHGVFVIDTHSVVAYLASAFVDQDTETKG</sequence>
<dbReference type="PANTHER" id="PTHR43117:SF4">
    <property type="entry name" value="OSMOPROTECTANT IMPORT ATP-BINDING PROTEIN OSMV"/>
    <property type="match status" value="1"/>
</dbReference>
<dbReference type="AlphaFoldDB" id="A0A171J5X9"/>
<reference evidence="9 11" key="2">
    <citation type="submission" date="2019-04" db="EMBL/GenBank/DDBJ databases">
        <title>Genome Announcement to Ensure Probiotic Safety of Lactobacillus rhamnosus UBLR-58.</title>
        <authorList>
            <person name="Sulthana A."/>
            <person name="Lakshmi S.G."/>
            <person name="Madempudi R.S."/>
        </authorList>
    </citation>
    <scope>NUCLEOTIDE SEQUENCE [LARGE SCALE GENOMIC DNA]</scope>
    <source>
        <strain evidence="9 11">UBLR-58</strain>
    </source>
</reference>
<evidence type="ECO:0000256" key="1">
    <source>
        <dbReference type="ARBA" id="ARBA00005417"/>
    </source>
</evidence>
<evidence type="ECO:0000313" key="9">
    <source>
        <dbReference type="EMBL" id="THC79217.1"/>
    </source>
</evidence>
<evidence type="ECO:0000256" key="3">
    <source>
        <dbReference type="ARBA" id="ARBA00022741"/>
    </source>
</evidence>
<evidence type="ECO:0000313" key="7">
    <source>
        <dbReference type="EMBL" id="NZA05608.1"/>
    </source>
</evidence>
<evidence type="ECO:0000256" key="2">
    <source>
        <dbReference type="ARBA" id="ARBA00022448"/>
    </source>
</evidence>
<dbReference type="SMART" id="SM00382">
    <property type="entry name" value="AAA"/>
    <property type="match status" value="1"/>
</dbReference>
<evidence type="ECO:0000313" key="11">
    <source>
        <dbReference type="Proteomes" id="UP000307517"/>
    </source>
</evidence>
<proteinExistence type="inferred from homology"/>
<dbReference type="EMBL" id="JACCKI010000009">
    <property type="protein sequence ID" value="NZA05608.1"/>
    <property type="molecule type" value="Genomic_DNA"/>
</dbReference>
<evidence type="ECO:0000313" key="10">
    <source>
        <dbReference type="Proteomes" id="UP000189067"/>
    </source>
</evidence>
<name>A0A171J5X9_LACRH</name>
<evidence type="ECO:0000313" key="12">
    <source>
        <dbReference type="Proteomes" id="UP000552935"/>
    </source>
</evidence>
<reference evidence="8 10" key="1">
    <citation type="submission" date="2017-01" db="EMBL/GenBank/DDBJ databases">
        <title>In silico prediction, in vitro antibacterial spectrum and physicochemical properties of a putative bacteriocin produced by Lactobacillus rhamnosus strain L156.4.</title>
        <authorList>
            <person name="Silveira A.M."/>
            <person name="Monteiro A.S."/>
            <person name="Santos V.L."/>
            <person name="Nicoli J.R."/>
            <person name="Azevedo V."/>
            <person name="Soares S.C."/>
            <person name="Castro-Oliveira L."/>
            <person name="Dias-Souza M.V."/>
            <person name="Nardi R.M."/>
        </authorList>
    </citation>
    <scope>NUCLEOTIDE SEQUENCE [LARGE SCALE GENOMIC DNA]</scope>
    <source>
        <strain evidence="8 10">L156.4</strain>
    </source>
</reference>
<dbReference type="EMBL" id="MTJY01000051">
    <property type="protein sequence ID" value="ONN73765.1"/>
    <property type="molecule type" value="Genomic_DNA"/>
</dbReference>
<dbReference type="PANTHER" id="PTHR43117">
    <property type="entry name" value="OSMOPROTECTANT IMPORT ATP-BINDING PROTEIN OSMV"/>
    <property type="match status" value="1"/>
</dbReference>
<keyword evidence="3" id="KW-0547">Nucleotide-binding</keyword>
<dbReference type="Gene3D" id="3.40.50.300">
    <property type="entry name" value="P-loop containing nucleotide triphosphate hydrolases"/>
    <property type="match status" value="1"/>
</dbReference>
<accession>A0A171J5X9</accession>
<evidence type="ECO:0000256" key="4">
    <source>
        <dbReference type="ARBA" id="ARBA00022840"/>
    </source>
</evidence>
<gene>
    <name evidence="8" type="ORF">BWR10_12760</name>
    <name evidence="9" type="ORF">E6L36_01585</name>
    <name evidence="7" type="ORF">H0N82_11035</name>
</gene>
<dbReference type="InterPro" id="IPR017871">
    <property type="entry name" value="ABC_transporter-like_CS"/>
</dbReference>
<dbReference type="Proteomes" id="UP000189067">
    <property type="component" value="Unassembled WGS sequence"/>
</dbReference>
<organism evidence="7 12">
    <name type="scientific">Lacticaseibacillus rhamnosus</name>
    <name type="common">Lactobacillus rhamnosus</name>
    <dbReference type="NCBI Taxonomy" id="47715"/>
    <lineage>
        <taxon>Bacteria</taxon>
        <taxon>Bacillati</taxon>
        <taxon>Bacillota</taxon>
        <taxon>Bacilli</taxon>
        <taxon>Lactobacillales</taxon>
        <taxon>Lactobacillaceae</taxon>
        <taxon>Lacticaseibacillus</taxon>
    </lineage>
</organism>
<dbReference type="Proteomes" id="UP000307517">
    <property type="component" value="Unassembled WGS sequence"/>
</dbReference>
<dbReference type="OrthoDB" id="9802264at2"/>
<dbReference type="GO" id="GO:0016887">
    <property type="term" value="F:ATP hydrolysis activity"/>
    <property type="evidence" value="ECO:0007669"/>
    <property type="project" value="InterPro"/>
</dbReference>
<dbReference type="STRING" id="47715.AWJ15_08850"/>
<dbReference type="InterPro" id="IPR003593">
    <property type="entry name" value="AAA+_ATPase"/>
</dbReference>
<dbReference type="EMBL" id="SSHM01000001">
    <property type="protein sequence ID" value="THC79217.1"/>
    <property type="molecule type" value="Genomic_DNA"/>
</dbReference>
<dbReference type="EC" id="7.6.2.9" evidence="5"/>
<evidence type="ECO:0000256" key="5">
    <source>
        <dbReference type="ARBA" id="ARBA00066388"/>
    </source>
</evidence>
<dbReference type="Pfam" id="PF00005">
    <property type="entry name" value="ABC_tran"/>
    <property type="match status" value="1"/>
</dbReference>
<feature type="domain" description="ABC transporter" evidence="6">
    <location>
        <begin position="4"/>
        <end position="238"/>
    </location>
</feature>
<evidence type="ECO:0000313" key="8">
    <source>
        <dbReference type="EMBL" id="ONN73765.1"/>
    </source>
</evidence>
<dbReference type="GO" id="GO:0015418">
    <property type="term" value="F:ABC-type quaternary ammonium compound transporting activity"/>
    <property type="evidence" value="ECO:0007669"/>
    <property type="project" value="UniProtKB-EC"/>
</dbReference>
<comment type="similarity">
    <text evidence="1">Belongs to the ABC transporter superfamily.</text>
</comment>
<evidence type="ECO:0000259" key="6">
    <source>
        <dbReference type="PROSITE" id="PS50893"/>
    </source>
</evidence>
<dbReference type="FunFam" id="3.40.50.300:FF:000425">
    <property type="entry name" value="Probable ABC transporter, ATP-binding subunit"/>
    <property type="match status" value="1"/>
</dbReference>
<dbReference type="SUPFAM" id="SSF52540">
    <property type="entry name" value="P-loop containing nucleoside triphosphate hydrolases"/>
    <property type="match status" value="1"/>
</dbReference>
<comment type="caution">
    <text evidence="7">The sequence shown here is derived from an EMBL/GenBank/DDBJ whole genome shotgun (WGS) entry which is preliminary data.</text>
</comment>
<keyword evidence="2" id="KW-0813">Transport</keyword>
<dbReference type="InterPro" id="IPR027417">
    <property type="entry name" value="P-loop_NTPase"/>
</dbReference>
<dbReference type="PROSITE" id="PS50893">
    <property type="entry name" value="ABC_TRANSPORTER_2"/>
    <property type="match status" value="1"/>
</dbReference>
<reference evidence="7 12" key="3">
    <citation type="submission" date="2020-07" db="EMBL/GenBank/DDBJ databases">
        <title>Organ Donor 1.</title>
        <authorList>
            <person name="Marsh A.J."/>
            <person name="Azcarate-Peril M.A."/>
        </authorList>
    </citation>
    <scope>NUCLEOTIDE SEQUENCE [LARGE SCALE GENOMIC DNA]</scope>
    <source>
        <strain evidence="7 12">AMC0712</strain>
    </source>
</reference>
<dbReference type="PROSITE" id="PS00211">
    <property type="entry name" value="ABC_TRANSPORTER_1"/>
    <property type="match status" value="1"/>
</dbReference>
<protein>
    <recommendedName>
        <fullName evidence="5">ABC-type quaternary amine transporter</fullName>
        <ecNumber evidence="5">7.6.2.9</ecNumber>
    </recommendedName>
</protein>
<dbReference type="RefSeq" id="WP_005690949.1">
    <property type="nucleotide sequence ID" value="NZ_CABFNI010000001.1"/>
</dbReference>